<evidence type="ECO:0000256" key="6">
    <source>
        <dbReference type="ARBA" id="ARBA00022723"/>
    </source>
</evidence>
<protein>
    <recommendedName>
        <fullName evidence="3">FAD:protein FMN transferase</fullName>
        <ecNumber evidence="2">2.7.1.180</ecNumber>
    </recommendedName>
    <alternativeName>
        <fullName evidence="9">Flavin transferase</fullName>
    </alternativeName>
</protein>
<evidence type="ECO:0000256" key="3">
    <source>
        <dbReference type="ARBA" id="ARBA00016337"/>
    </source>
</evidence>
<evidence type="ECO:0000313" key="11">
    <source>
        <dbReference type="EMBL" id="GIG53265.1"/>
    </source>
</evidence>
<keyword evidence="4" id="KW-0285">Flavoprotein</keyword>
<dbReference type="InterPro" id="IPR003374">
    <property type="entry name" value="ApbE-like_sf"/>
</dbReference>
<comment type="caution">
    <text evidence="11">The sequence shown here is derived from an EMBL/GenBank/DDBJ whole genome shotgun (WGS) entry which is preliminary data.</text>
</comment>
<dbReference type="InterPro" id="IPR024932">
    <property type="entry name" value="ApbE"/>
</dbReference>
<dbReference type="Gene3D" id="3.10.520.10">
    <property type="entry name" value="ApbE-like domains"/>
    <property type="match status" value="2"/>
</dbReference>
<keyword evidence="8" id="KW-0460">Magnesium</keyword>
<reference evidence="11" key="1">
    <citation type="submission" date="2021-01" db="EMBL/GenBank/DDBJ databases">
        <title>Whole genome shotgun sequence of Demequina activiva NBRC 110675.</title>
        <authorList>
            <person name="Komaki H."/>
            <person name="Tamura T."/>
        </authorList>
    </citation>
    <scope>NUCLEOTIDE SEQUENCE</scope>
    <source>
        <strain evidence="11">NBRC 110675</strain>
    </source>
</reference>
<evidence type="ECO:0000256" key="7">
    <source>
        <dbReference type="ARBA" id="ARBA00022827"/>
    </source>
</evidence>
<evidence type="ECO:0000256" key="1">
    <source>
        <dbReference type="ARBA" id="ARBA00001946"/>
    </source>
</evidence>
<dbReference type="Proteomes" id="UP000652354">
    <property type="component" value="Unassembled WGS sequence"/>
</dbReference>
<evidence type="ECO:0000313" key="12">
    <source>
        <dbReference type="Proteomes" id="UP000652354"/>
    </source>
</evidence>
<accession>A0A919PYX2</accession>
<dbReference type="Pfam" id="PF02424">
    <property type="entry name" value="ApbE"/>
    <property type="match status" value="2"/>
</dbReference>
<gene>
    <name evidence="11" type="ORF">Dac01nite_00170</name>
</gene>
<proteinExistence type="predicted"/>
<dbReference type="PANTHER" id="PTHR30040">
    <property type="entry name" value="THIAMINE BIOSYNTHESIS LIPOPROTEIN APBE"/>
    <property type="match status" value="1"/>
</dbReference>
<name>A0A919PYX2_9MICO</name>
<dbReference type="EC" id="2.7.1.180" evidence="2"/>
<evidence type="ECO:0000256" key="2">
    <source>
        <dbReference type="ARBA" id="ARBA00011955"/>
    </source>
</evidence>
<evidence type="ECO:0000256" key="8">
    <source>
        <dbReference type="ARBA" id="ARBA00022842"/>
    </source>
</evidence>
<dbReference type="RefSeq" id="WP_203652750.1">
    <property type="nucleotide sequence ID" value="NZ_BONR01000001.1"/>
</dbReference>
<keyword evidence="7" id="KW-0274">FAD</keyword>
<organism evidence="11 12">
    <name type="scientific">Demequina activiva</name>
    <dbReference type="NCBI Taxonomy" id="1582364"/>
    <lineage>
        <taxon>Bacteria</taxon>
        <taxon>Bacillati</taxon>
        <taxon>Actinomycetota</taxon>
        <taxon>Actinomycetes</taxon>
        <taxon>Micrococcales</taxon>
        <taxon>Demequinaceae</taxon>
        <taxon>Demequina</taxon>
    </lineage>
</organism>
<evidence type="ECO:0000256" key="10">
    <source>
        <dbReference type="ARBA" id="ARBA00048540"/>
    </source>
</evidence>
<evidence type="ECO:0000256" key="9">
    <source>
        <dbReference type="ARBA" id="ARBA00031306"/>
    </source>
</evidence>
<comment type="catalytic activity">
    <reaction evidence="10">
        <text>L-threonyl-[protein] + FAD = FMN-L-threonyl-[protein] + AMP + H(+)</text>
        <dbReference type="Rhea" id="RHEA:36847"/>
        <dbReference type="Rhea" id="RHEA-COMP:11060"/>
        <dbReference type="Rhea" id="RHEA-COMP:11061"/>
        <dbReference type="ChEBI" id="CHEBI:15378"/>
        <dbReference type="ChEBI" id="CHEBI:30013"/>
        <dbReference type="ChEBI" id="CHEBI:57692"/>
        <dbReference type="ChEBI" id="CHEBI:74257"/>
        <dbReference type="ChEBI" id="CHEBI:456215"/>
        <dbReference type="EC" id="2.7.1.180"/>
    </reaction>
</comment>
<keyword evidence="12" id="KW-1185">Reference proteome</keyword>
<comment type="cofactor">
    <cofactor evidence="1">
        <name>Mg(2+)</name>
        <dbReference type="ChEBI" id="CHEBI:18420"/>
    </cofactor>
</comment>
<dbReference type="GO" id="GO:0046872">
    <property type="term" value="F:metal ion binding"/>
    <property type="evidence" value="ECO:0007669"/>
    <property type="project" value="UniProtKB-KW"/>
</dbReference>
<sequence>MSQPTAASDPLARTVTAMAMDFTLQAWGPVDPAALDAVMEHVASDLRWVDAVFSTYREDSWISRIGRGEARTADAPPAVAEVLDLCERFREDTGGAFDARTPDGRIDPTGIVKTWAMERARWRLSLVGATGWMWGCAGDVAVSGRGPIEGGWRAGIADPRHPPGPATPVVRRAQLGGRLDALATSGQGLDSGHVWDPRTGEAASHYAQVSVIGRDLVACDAWATAILAGGRRTLQLAQEAGVAALALRVVNGSVRATANAGWAAIE</sequence>
<keyword evidence="6" id="KW-0479">Metal-binding</keyword>
<dbReference type="EMBL" id="BONR01000001">
    <property type="protein sequence ID" value="GIG53265.1"/>
    <property type="molecule type" value="Genomic_DNA"/>
</dbReference>
<keyword evidence="5 11" id="KW-0808">Transferase</keyword>
<dbReference type="GO" id="GO:0016740">
    <property type="term" value="F:transferase activity"/>
    <property type="evidence" value="ECO:0007669"/>
    <property type="project" value="UniProtKB-KW"/>
</dbReference>
<evidence type="ECO:0000256" key="5">
    <source>
        <dbReference type="ARBA" id="ARBA00022679"/>
    </source>
</evidence>
<dbReference type="AlphaFoldDB" id="A0A919PYX2"/>
<dbReference type="PANTHER" id="PTHR30040:SF2">
    <property type="entry name" value="FAD:PROTEIN FMN TRANSFERASE"/>
    <property type="match status" value="1"/>
</dbReference>
<dbReference type="SUPFAM" id="SSF143631">
    <property type="entry name" value="ApbE-like"/>
    <property type="match status" value="1"/>
</dbReference>
<evidence type="ECO:0000256" key="4">
    <source>
        <dbReference type="ARBA" id="ARBA00022630"/>
    </source>
</evidence>